<sequence length="78" mass="8840">MIDNGSAKDGWLSVYVPFNQEIMFKQFISRIPGADVYMVGSFVTFLSFFVLVGLYLLLVDKAHIRQMGRMPLDDSSTD</sequence>
<dbReference type="Proteomes" id="UP000464577">
    <property type="component" value="Chromosome"/>
</dbReference>
<protein>
    <submittedName>
        <fullName evidence="2">Uncharacterized protein</fullName>
    </submittedName>
</protein>
<name>A0A6P1VT03_9BACT</name>
<dbReference type="EMBL" id="CP045997">
    <property type="protein sequence ID" value="QHV95548.1"/>
    <property type="molecule type" value="Genomic_DNA"/>
</dbReference>
<dbReference type="KEGG" id="senf:GJR95_11280"/>
<keyword evidence="3" id="KW-1185">Reference proteome</keyword>
<keyword evidence="1" id="KW-0812">Transmembrane</keyword>
<keyword evidence="1" id="KW-1133">Transmembrane helix</keyword>
<evidence type="ECO:0000256" key="1">
    <source>
        <dbReference type="SAM" id="Phobius"/>
    </source>
</evidence>
<evidence type="ECO:0000313" key="3">
    <source>
        <dbReference type="Proteomes" id="UP000464577"/>
    </source>
</evidence>
<evidence type="ECO:0000313" key="2">
    <source>
        <dbReference type="EMBL" id="QHV95548.1"/>
    </source>
</evidence>
<dbReference type="AlphaFoldDB" id="A0A6P1VT03"/>
<reference evidence="2 3" key="1">
    <citation type="submission" date="2019-11" db="EMBL/GenBank/DDBJ databases">
        <title>Spirosoma endbachense sp. nov., isolated from a natural salt meadow.</title>
        <authorList>
            <person name="Rojas J."/>
            <person name="Ambika Manirajan B."/>
            <person name="Ratering S."/>
            <person name="Suarez C."/>
            <person name="Geissler-Plaum R."/>
            <person name="Schnell S."/>
        </authorList>
    </citation>
    <scope>NUCLEOTIDE SEQUENCE [LARGE SCALE GENOMIC DNA]</scope>
    <source>
        <strain evidence="2 3">I-24</strain>
    </source>
</reference>
<proteinExistence type="predicted"/>
<feature type="transmembrane region" description="Helical" evidence="1">
    <location>
        <begin position="36"/>
        <end position="59"/>
    </location>
</feature>
<accession>A0A6P1VT03</accession>
<organism evidence="2 3">
    <name type="scientific">Spirosoma endbachense</name>
    <dbReference type="NCBI Taxonomy" id="2666025"/>
    <lineage>
        <taxon>Bacteria</taxon>
        <taxon>Pseudomonadati</taxon>
        <taxon>Bacteroidota</taxon>
        <taxon>Cytophagia</taxon>
        <taxon>Cytophagales</taxon>
        <taxon>Cytophagaceae</taxon>
        <taxon>Spirosoma</taxon>
    </lineage>
</organism>
<gene>
    <name evidence="2" type="ORF">GJR95_11280</name>
</gene>
<keyword evidence="1" id="KW-0472">Membrane</keyword>